<comment type="caution">
    <text evidence="8">The sequence shown here is derived from an EMBL/GenBank/DDBJ whole genome shotgun (WGS) entry which is preliminary data.</text>
</comment>
<dbReference type="EMBL" id="JARGEI010000002">
    <property type="protein sequence ID" value="KAJ8735241.1"/>
    <property type="molecule type" value="Genomic_DNA"/>
</dbReference>
<evidence type="ECO:0000256" key="3">
    <source>
        <dbReference type="ARBA" id="ARBA00022782"/>
    </source>
</evidence>
<dbReference type="SUPFAM" id="SSF143724">
    <property type="entry name" value="PHP14-like"/>
    <property type="match status" value="1"/>
</dbReference>
<comment type="function">
    <text evidence="1">JanA and janB regulate somatic sex differentiation.</text>
</comment>
<sequence length="154" mass="17383">MLFLIRNFPCSLFSATSLKLTYRALNIVRSDCSRKMSSALEALPKVDIDPSGVFKYILMNVYDKAKENVEPVVIVRGYKHCNYHSDIYDEVQEKLQPLDCEPLGGGRISHDPENKKIHIYGYSQGYGKADHEVTAKLIKKAFPGYGITVSDEGY</sequence>
<dbReference type="FunFam" id="3.50.20.20:FF:000001">
    <property type="entry name" value="14 kDa phosphohistidine phosphatase"/>
    <property type="match status" value="1"/>
</dbReference>
<evidence type="ECO:0000313" key="8">
    <source>
        <dbReference type="EMBL" id="KAJ8735241.1"/>
    </source>
</evidence>
<dbReference type="Pfam" id="PF05005">
    <property type="entry name" value="Ocnus"/>
    <property type="match status" value="1"/>
</dbReference>
<organism evidence="8 9">
    <name type="scientific">Mythimna separata</name>
    <name type="common">Oriental armyworm</name>
    <name type="synonym">Pseudaletia separata</name>
    <dbReference type="NCBI Taxonomy" id="271217"/>
    <lineage>
        <taxon>Eukaryota</taxon>
        <taxon>Metazoa</taxon>
        <taxon>Ecdysozoa</taxon>
        <taxon>Arthropoda</taxon>
        <taxon>Hexapoda</taxon>
        <taxon>Insecta</taxon>
        <taxon>Pterygota</taxon>
        <taxon>Neoptera</taxon>
        <taxon>Endopterygota</taxon>
        <taxon>Lepidoptera</taxon>
        <taxon>Glossata</taxon>
        <taxon>Ditrysia</taxon>
        <taxon>Noctuoidea</taxon>
        <taxon>Noctuidae</taxon>
        <taxon>Noctuinae</taxon>
        <taxon>Hadenini</taxon>
        <taxon>Mythimna</taxon>
    </lineage>
</organism>
<keyword evidence="4" id="KW-0726">Sexual differentiation</keyword>
<dbReference type="AlphaFoldDB" id="A0AAD7Z255"/>
<dbReference type="Gene3D" id="3.50.20.20">
    <property type="entry name" value="Janus/Ocnus"/>
    <property type="match status" value="1"/>
</dbReference>
<dbReference type="GO" id="GO:0005829">
    <property type="term" value="C:cytosol"/>
    <property type="evidence" value="ECO:0007669"/>
    <property type="project" value="TreeGrafter"/>
</dbReference>
<feature type="binding site" evidence="7">
    <location>
        <position position="55"/>
    </location>
    <ligand>
        <name>substrate</name>
    </ligand>
</feature>
<evidence type="ECO:0000256" key="7">
    <source>
        <dbReference type="PIRSR" id="PIRSR607702-2"/>
    </source>
</evidence>
<protein>
    <recommendedName>
        <fullName evidence="5">Sex-regulated protein janus-A</fullName>
    </recommendedName>
</protein>
<evidence type="ECO:0000256" key="2">
    <source>
        <dbReference type="ARBA" id="ARBA00010971"/>
    </source>
</evidence>
<dbReference type="GO" id="GO:0030154">
    <property type="term" value="P:cell differentiation"/>
    <property type="evidence" value="ECO:0007669"/>
    <property type="project" value="UniProtKB-KW"/>
</dbReference>
<keyword evidence="9" id="KW-1185">Reference proteome</keyword>
<keyword evidence="3" id="KW-0221">Differentiation</keyword>
<dbReference type="InterPro" id="IPR007702">
    <property type="entry name" value="Janus"/>
</dbReference>
<evidence type="ECO:0000256" key="4">
    <source>
        <dbReference type="ARBA" id="ARBA00022928"/>
    </source>
</evidence>
<dbReference type="PANTHER" id="PTHR12258:SF5">
    <property type="entry name" value="BCDNA.GH02250-RELATED"/>
    <property type="match status" value="1"/>
</dbReference>
<dbReference type="PANTHER" id="PTHR12258">
    <property type="entry name" value="JANUS-A/JANUS-B"/>
    <property type="match status" value="1"/>
</dbReference>
<reference evidence="8" key="1">
    <citation type="submission" date="2023-03" db="EMBL/GenBank/DDBJ databases">
        <title>Chromosome-level genomes of two armyworms, Mythimna separata and Mythimna loreyi, provide insights into the biosynthesis and reception of sex pheromones.</title>
        <authorList>
            <person name="Zhao H."/>
        </authorList>
    </citation>
    <scope>NUCLEOTIDE SEQUENCE</scope>
    <source>
        <strain evidence="8">BeijingLab</strain>
        <tissue evidence="8">Pupa</tissue>
    </source>
</reference>
<comment type="similarity">
    <text evidence="2">Belongs to the janus family.</text>
</comment>
<evidence type="ECO:0000256" key="5">
    <source>
        <dbReference type="ARBA" id="ARBA00068494"/>
    </source>
</evidence>
<dbReference type="Proteomes" id="UP001231518">
    <property type="component" value="Chromosome 2"/>
</dbReference>
<dbReference type="GO" id="GO:0007548">
    <property type="term" value="P:sex differentiation"/>
    <property type="evidence" value="ECO:0007669"/>
    <property type="project" value="UniProtKB-KW"/>
</dbReference>
<evidence type="ECO:0000256" key="6">
    <source>
        <dbReference type="PIRSR" id="PIRSR607702-1"/>
    </source>
</evidence>
<proteinExistence type="inferred from homology"/>
<feature type="active site" description="Proton acceptor" evidence="6">
    <location>
        <position position="84"/>
    </location>
</feature>
<name>A0AAD7Z255_MYTSE</name>
<dbReference type="GO" id="GO:0101006">
    <property type="term" value="F:protein histidine phosphatase activity"/>
    <property type="evidence" value="ECO:0007669"/>
    <property type="project" value="TreeGrafter"/>
</dbReference>
<accession>A0AAD7Z255</accession>
<evidence type="ECO:0000313" key="9">
    <source>
        <dbReference type="Proteomes" id="UP001231518"/>
    </source>
</evidence>
<evidence type="ECO:0000256" key="1">
    <source>
        <dbReference type="ARBA" id="ARBA00002508"/>
    </source>
</evidence>
<gene>
    <name evidence="8" type="ORF">PYW07_006861</name>
</gene>
<dbReference type="InterPro" id="IPR038596">
    <property type="entry name" value="Janus_sf"/>
</dbReference>